<keyword evidence="7" id="KW-0472">Membrane</keyword>
<dbReference type="Pfam" id="PF17243">
    <property type="entry name" value="POTRA_TamA_1"/>
    <property type="match status" value="1"/>
</dbReference>
<evidence type="ECO:0000256" key="5">
    <source>
        <dbReference type="ARBA" id="ARBA00022692"/>
    </source>
</evidence>
<evidence type="ECO:0000256" key="1">
    <source>
        <dbReference type="ARBA" id="ARBA00004442"/>
    </source>
</evidence>
<evidence type="ECO:0000256" key="9">
    <source>
        <dbReference type="ARBA" id="ARBA00033063"/>
    </source>
</evidence>
<comment type="subunit">
    <text evidence="10">Interacts with TamB to form the translocation and assembly module (TAM).</text>
</comment>
<gene>
    <name evidence="13" type="primary">ytfM</name>
    <name evidence="13" type="ORF">PTRA_a2412</name>
</gene>
<dbReference type="InterPro" id="IPR000184">
    <property type="entry name" value="Bac_surfAg_D15"/>
</dbReference>
<evidence type="ECO:0000259" key="12">
    <source>
        <dbReference type="Pfam" id="PF17243"/>
    </source>
</evidence>
<dbReference type="Gene3D" id="2.40.160.50">
    <property type="entry name" value="membrane protein fhac: a member of the omp85/tpsb transporter family"/>
    <property type="match status" value="1"/>
</dbReference>
<dbReference type="InterPro" id="IPR035243">
    <property type="entry name" value="TamA_POTRA_Dom_1"/>
</dbReference>
<dbReference type="GO" id="GO:0009279">
    <property type="term" value="C:cell outer membrane"/>
    <property type="evidence" value="ECO:0007669"/>
    <property type="project" value="UniProtKB-SubCell"/>
</dbReference>
<evidence type="ECO:0000313" key="13">
    <source>
        <dbReference type="EMBL" id="ALS33508.1"/>
    </source>
</evidence>
<name>A0A0U2MQI9_9GAMM</name>
<proteinExistence type="inferred from homology"/>
<dbReference type="PATRIC" id="fig|1315283.4.peg.2100"/>
<evidence type="ECO:0000256" key="2">
    <source>
        <dbReference type="ARBA" id="ARBA00010248"/>
    </source>
</evidence>
<comment type="subcellular location">
    <subcellularLocation>
        <location evidence="1">Cell outer membrane</location>
    </subcellularLocation>
</comment>
<evidence type="ECO:0000256" key="7">
    <source>
        <dbReference type="ARBA" id="ARBA00023136"/>
    </source>
</evidence>
<keyword evidence="4" id="KW-1134">Transmembrane beta strand</keyword>
<dbReference type="InterPro" id="IPR039910">
    <property type="entry name" value="D15-like"/>
</dbReference>
<accession>A0A0U2MQI9</accession>
<evidence type="ECO:0000256" key="6">
    <source>
        <dbReference type="ARBA" id="ARBA00022729"/>
    </source>
</evidence>
<feature type="domain" description="Bacterial surface antigen (D15)" evidence="11">
    <location>
        <begin position="280"/>
        <end position="582"/>
    </location>
</feature>
<evidence type="ECO:0000313" key="14">
    <source>
        <dbReference type="Proteomes" id="UP000065261"/>
    </source>
</evidence>
<dbReference type="PANTHER" id="PTHR12815:SF47">
    <property type="entry name" value="TRANSLOCATION AND ASSEMBLY MODULE SUBUNIT TAMA"/>
    <property type="match status" value="1"/>
</dbReference>
<sequence length="589" mass="66878">MHRYILRIKGKDIYLFNQFLRYMFVFCILLSAQSVASENVIEDYEIKGINDDLEKNVALYLKQLIGEKPTLTLRRYAKKQVENSIKALGYYSPKVEVNFDKDERDLVVRVDRGPATRIAAINISVKGAGKQDPALLAVINNITLKQGDILNHGHYDSTHKKIESMLLELGYFDAKWPARKLEVSLGKHSAEVTFIIETGVRYQFGDIVIASDTPAEKYIRSLAPFAKGQPYKSTHIADYNLDLSSTPYFTSVRVYADITERKNNQVPIKVDVLHKPANSYEVGGGFSTDLGPKVRFKWSKPWITQDGHYLESNLNVSERQQDISMAYTIPVDDPNDDLWRFSVGYKLEDELTNNIYSEILTGQVQRQWLTDNNWVRTAFIRRDHETYRIGDDEEESSEMLMPGISYARKKSKGGTTPYWGEQWLISAEFGVEDVLSSTNLIRVQLQNAWLRTYLDRHLVFLKANLGAMLVDNIANVPYSLRFFAGGDQSVRGFAYQSISPENDEGQLIGGKYLVSGTAEYNYQFAQNWRAALFVDGGTATNDFSDRFEVGAGFGFRYLTPVGPVRIDHAWGLTKESKSTRLSITIGPEI</sequence>
<organism evidence="13">
    <name type="scientific">Pseudoalteromonas translucida KMM 520</name>
    <dbReference type="NCBI Taxonomy" id="1315283"/>
    <lineage>
        <taxon>Bacteria</taxon>
        <taxon>Pseudomonadati</taxon>
        <taxon>Pseudomonadota</taxon>
        <taxon>Gammaproteobacteria</taxon>
        <taxon>Alteromonadales</taxon>
        <taxon>Pseudoalteromonadaceae</taxon>
        <taxon>Pseudoalteromonas</taxon>
    </lineage>
</organism>
<evidence type="ECO:0000256" key="10">
    <source>
        <dbReference type="ARBA" id="ARBA00093548"/>
    </source>
</evidence>
<evidence type="ECO:0000259" key="11">
    <source>
        <dbReference type="Pfam" id="PF01103"/>
    </source>
</evidence>
<keyword evidence="6" id="KW-0732">Signal</keyword>
<feature type="domain" description="TamA POTRA" evidence="12">
    <location>
        <begin position="43"/>
        <end position="111"/>
    </location>
</feature>
<dbReference type="PANTHER" id="PTHR12815">
    <property type="entry name" value="SORTING AND ASSEMBLY MACHINERY SAMM50 PROTEIN FAMILY MEMBER"/>
    <property type="match status" value="1"/>
</dbReference>
<dbReference type="GO" id="GO:0009306">
    <property type="term" value="P:protein secretion"/>
    <property type="evidence" value="ECO:0007669"/>
    <property type="project" value="TreeGrafter"/>
</dbReference>
<keyword evidence="5" id="KW-0812">Transmembrane</keyword>
<dbReference type="Pfam" id="PF01103">
    <property type="entry name" value="Omp85"/>
    <property type="match status" value="1"/>
</dbReference>
<dbReference type="KEGG" id="ptn:PTRA_a2412"/>
<dbReference type="Gene3D" id="3.10.20.310">
    <property type="entry name" value="membrane protein fhac"/>
    <property type="match status" value="3"/>
</dbReference>
<dbReference type="EMBL" id="CP011034">
    <property type="protein sequence ID" value="ALS33508.1"/>
    <property type="molecule type" value="Genomic_DNA"/>
</dbReference>
<reference evidence="13 14" key="1">
    <citation type="submission" date="2015-03" db="EMBL/GenBank/DDBJ databases">
        <authorList>
            <person name="Murphy D."/>
        </authorList>
    </citation>
    <scope>NUCLEOTIDE SEQUENCE [LARGE SCALE GENOMIC DNA]</scope>
    <source>
        <strain evidence="13 14">KMM 520</strain>
    </source>
</reference>
<dbReference type="Proteomes" id="UP000065261">
    <property type="component" value="Chromosome I"/>
</dbReference>
<dbReference type="AlphaFoldDB" id="A0A0U2MQI9"/>
<evidence type="ECO:0000256" key="8">
    <source>
        <dbReference type="ARBA" id="ARBA00023237"/>
    </source>
</evidence>
<protein>
    <recommendedName>
        <fullName evidence="3">Translocation and assembly module subunit TamA</fullName>
    </recommendedName>
    <alternativeName>
        <fullName evidence="9">Autotransporter assembly factor TamA</fullName>
    </alternativeName>
</protein>
<evidence type="ECO:0000256" key="3">
    <source>
        <dbReference type="ARBA" id="ARBA00015419"/>
    </source>
</evidence>
<comment type="similarity">
    <text evidence="2">Belongs to the TamA family.</text>
</comment>
<dbReference type="GO" id="GO:0097347">
    <property type="term" value="C:TAM protein secretion complex"/>
    <property type="evidence" value="ECO:0007669"/>
    <property type="project" value="TreeGrafter"/>
</dbReference>
<evidence type="ECO:0000256" key="4">
    <source>
        <dbReference type="ARBA" id="ARBA00022452"/>
    </source>
</evidence>
<keyword evidence="8" id="KW-0998">Cell outer membrane</keyword>